<organism evidence="4 5">
    <name type="scientific">Simplicispira suum</name>
    <dbReference type="NCBI Taxonomy" id="2109915"/>
    <lineage>
        <taxon>Bacteria</taxon>
        <taxon>Pseudomonadati</taxon>
        <taxon>Pseudomonadota</taxon>
        <taxon>Betaproteobacteria</taxon>
        <taxon>Burkholderiales</taxon>
        <taxon>Comamonadaceae</taxon>
        <taxon>Simplicispira</taxon>
    </lineage>
</organism>
<dbReference type="KEGG" id="simp:C6571_06925"/>
<dbReference type="InterPro" id="IPR043128">
    <property type="entry name" value="Rev_trsase/Diguanyl_cyclase"/>
</dbReference>
<feature type="domain" description="EAL" evidence="2">
    <location>
        <begin position="575"/>
        <end position="829"/>
    </location>
</feature>
<dbReference type="InterPro" id="IPR001633">
    <property type="entry name" value="EAL_dom"/>
</dbReference>
<dbReference type="Proteomes" id="UP000239326">
    <property type="component" value="Chromosome"/>
</dbReference>
<dbReference type="Pfam" id="PF12860">
    <property type="entry name" value="PAS_7"/>
    <property type="match status" value="3"/>
</dbReference>
<dbReference type="InterPro" id="IPR035919">
    <property type="entry name" value="EAL_sf"/>
</dbReference>
<evidence type="ECO:0008006" key="6">
    <source>
        <dbReference type="Google" id="ProtNLM"/>
    </source>
</evidence>
<dbReference type="Gene3D" id="3.30.70.270">
    <property type="match status" value="1"/>
</dbReference>
<dbReference type="SUPFAM" id="SSF55073">
    <property type="entry name" value="Nucleotide cyclase"/>
    <property type="match status" value="1"/>
</dbReference>
<dbReference type="OrthoDB" id="9813903at2"/>
<dbReference type="InterPro" id="IPR029787">
    <property type="entry name" value="Nucleotide_cyclase"/>
</dbReference>
<reference evidence="4 5" key="1">
    <citation type="submission" date="2018-03" db="EMBL/GenBank/DDBJ databases">
        <title>Genome sequencing of Simplicispira sp.</title>
        <authorList>
            <person name="Kim S.-J."/>
            <person name="Heo J."/>
            <person name="Kwon S.-W."/>
        </authorList>
    </citation>
    <scope>NUCLEOTIDE SEQUENCE [LARGE SCALE GENOMIC DNA]</scope>
    <source>
        <strain evidence="4 5">SC1-8</strain>
    </source>
</reference>
<dbReference type="AlphaFoldDB" id="A0A2S0MYT6"/>
<dbReference type="FunFam" id="3.20.20.450:FF:000001">
    <property type="entry name" value="Cyclic di-GMP phosphodiesterase yahA"/>
    <property type="match status" value="1"/>
</dbReference>
<dbReference type="RefSeq" id="WP_106446040.1">
    <property type="nucleotide sequence ID" value="NZ_CP027669.1"/>
</dbReference>
<dbReference type="NCBIfam" id="TIGR00254">
    <property type="entry name" value="GGDEF"/>
    <property type="match status" value="1"/>
</dbReference>
<name>A0A2S0MYT6_9BURK</name>
<evidence type="ECO:0000259" key="2">
    <source>
        <dbReference type="PROSITE" id="PS50883"/>
    </source>
</evidence>
<dbReference type="EMBL" id="CP027669">
    <property type="protein sequence ID" value="AVO41054.1"/>
    <property type="molecule type" value="Genomic_DNA"/>
</dbReference>
<evidence type="ECO:0000313" key="4">
    <source>
        <dbReference type="EMBL" id="AVO41054.1"/>
    </source>
</evidence>
<proteinExistence type="predicted"/>
<dbReference type="InterPro" id="IPR000160">
    <property type="entry name" value="GGDEF_dom"/>
</dbReference>
<dbReference type="InterPro" id="IPR052155">
    <property type="entry name" value="Biofilm_reg_signaling"/>
</dbReference>
<keyword evidence="5" id="KW-1185">Reference proteome</keyword>
<dbReference type="Gene3D" id="3.20.20.450">
    <property type="entry name" value="EAL domain"/>
    <property type="match status" value="1"/>
</dbReference>
<comment type="catalytic activity">
    <reaction evidence="1">
        <text>3',3'-c-di-GMP + H2O = 5'-phosphoguanylyl(3'-&gt;5')guanosine + H(+)</text>
        <dbReference type="Rhea" id="RHEA:24902"/>
        <dbReference type="ChEBI" id="CHEBI:15377"/>
        <dbReference type="ChEBI" id="CHEBI:15378"/>
        <dbReference type="ChEBI" id="CHEBI:58754"/>
        <dbReference type="ChEBI" id="CHEBI:58805"/>
        <dbReference type="EC" id="3.1.4.52"/>
    </reaction>
    <physiologicalReaction direction="left-to-right" evidence="1">
        <dbReference type="Rhea" id="RHEA:24903"/>
    </physiologicalReaction>
</comment>
<dbReference type="Gene3D" id="3.30.450.20">
    <property type="entry name" value="PAS domain"/>
    <property type="match status" value="3"/>
</dbReference>
<protein>
    <recommendedName>
        <fullName evidence="6">GGDEF domain-containing protein</fullName>
    </recommendedName>
</protein>
<evidence type="ECO:0000256" key="1">
    <source>
        <dbReference type="ARBA" id="ARBA00051114"/>
    </source>
</evidence>
<accession>A0A2S0MYT6</accession>
<feature type="domain" description="GGDEF" evidence="3">
    <location>
        <begin position="433"/>
        <end position="566"/>
    </location>
</feature>
<dbReference type="PANTHER" id="PTHR44757:SF2">
    <property type="entry name" value="BIOFILM ARCHITECTURE MAINTENANCE PROTEIN MBAA"/>
    <property type="match status" value="1"/>
</dbReference>
<dbReference type="SMART" id="SM00091">
    <property type="entry name" value="PAS"/>
    <property type="match status" value="3"/>
</dbReference>
<dbReference type="Pfam" id="PF00563">
    <property type="entry name" value="EAL"/>
    <property type="match status" value="1"/>
</dbReference>
<dbReference type="SMART" id="SM00267">
    <property type="entry name" value="GGDEF"/>
    <property type="match status" value="1"/>
</dbReference>
<dbReference type="SUPFAM" id="SSF141868">
    <property type="entry name" value="EAL domain-like"/>
    <property type="match status" value="1"/>
</dbReference>
<dbReference type="SUPFAM" id="SSF55785">
    <property type="entry name" value="PYP-like sensor domain (PAS domain)"/>
    <property type="match status" value="3"/>
</dbReference>
<evidence type="ECO:0000313" key="5">
    <source>
        <dbReference type="Proteomes" id="UP000239326"/>
    </source>
</evidence>
<dbReference type="SMART" id="SM00052">
    <property type="entry name" value="EAL"/>
    <property type="match status" value="1"/>
</dbReference>
<dbReference type="PANTHER" id="PTHR44757">
    <property type="entry name" value="DIGUANYLATE CYCLASE DGCP"/>
    <property type="match status" value="1"/>
</dbReference>
<sequence>MNQQLPFFSPLALQDALKLSREMLEHLPVGIALFDPELRLLSVNRLAIEMLEFPKEMFSGEMPTLEDLLYFNACRGEYGPGDPHEQTRKRMELALRLEPHRFVRKRPDGMVLDVIGAPLPGGGFVSIYTDITEHERNATAMRDQALYLRSVLAHLPQGISVFDEQLRLKCWNDKFLEVLDLPPEGVYADVPFEDLIRYPARRGEFGPGDPEAYVQQRREWALRFEPHRLERTRPTGRTHLIEGCPMQADGRTVGFVSSYIDITENKAREAALTEKNELLQTLADNLPCGVSIFDRNLHLVLMNDEAIRLLGFSRELVNQCPHFSELARFNAERGEYGAVDVEAFVADLTAKALHPTHHRLERVRPNGVVIDLVGAPIPHGGFVTLYSDVTEQRNAARAIERLAHHDTLTGLANRYALEARLDQLVADARRHNRRLAVLFLDMDNFKGINDSMGHGVGDEFLRVTAQRLRSAVRENDIVARLGGDEFVVVLSDMGEPQHALSAATKLLEQLSQPVTLAGQELSPSTSIGICFFPQDGRDRGSLMQSADIAMYQAKQMGKGTYRCFDPAMMEVATQRAAMERALKEAVACKRFEVHYQPLVDCRSRAVLGCEALIRWQHPDGHWIAPLDFIPLAEELGLINQVGEQVLQLACSALAQWHREGHAHLGMSVNLSAVQLRNPLLPEQIADILHMNGLPGTALTLEITESVAMQDPQTSIHRLEQIRALGVRLAMDDFGTGYSSLAYLQRLPLNILKLDRSFVQEMETNPNDAAICTASIGLAHHLGLIVVAEGVETEAQHAFLDSLGCDVCQGYLFSRPLPGDALRQWLGGLPGGSTA</sequence>
<dbReference type="InterPro" id="IPR035965">
    <property type="entry name" value="PAS-like_dom_sf"/>
</dbReference>
<dbReference type="CDD" id="cd01948">
    <property type="entry name" value="EAL"/>
    <property type="match status" value="1"/>
</dbReference>
<dbReference type="CDD" id="cd01949">
    <property type="entry name" value="GGDEF"/>
    <property type="match status" value="1"/>
</dbReference>
<dbReference type="GO" id="GO:0071111">
    <property type="term" value="F:cyclic-guanylate-specific phosphodiesterase activity"/>
    <property type="evidence" value="ECO:0007669"/>
    <property type="project" value="UniProtKB-EC"/>
</dbReference>
<dbReference type="GO" id="GO:0071732">
    <property type="term" value="P:cellular response to nitric oxide"/>
    <property type="evidence" value="ECO:0007669"/>
    <property type="project" value="UniProtKB-ARBA"/>
</dbReference>
<dbReference type="PROSITE" id="PS50883">
    <property type="entry name" value="EAL"/>
    <property type="match status" value="1"/>
</dbReference>
<evidence type="ECO:0000259" key="3">
    <source>
        <dbReference type="PROSITE" id="PS50887"/>
    </source>
</evidence>
<gene>
    <name evidence="4" type="ORF">C6571_06925</name>
</gene>
<dbReference type="InterPro" id="IPR000014">
    <property type="entry name" value="PAS"/>
</dbReference>
<dbReference type="Pfam" id="PF00990">
    <property type="entry name" value="GGDEF"/>
    <property type="match status" value="1"/>
</dbReference>
<dbReference type="FunFam" id="3.30.70.270:FF:000001">
    <property type="entry name" value="Diguanylate cyclase domain protein"/>
    <property type="match status" value="1"/>
</dbReference>
<dbReference type="PROSITE" id="PS50887">
    <property type="entry name" value="GGDEF"/>
    <property type="match status" value="1"/>
</dbReference>